<protein>
    <submittedName>
        <fullName evidence="2">Uncharacterized protein</fullName>
    </submittedName>
</protein>
<sequence length="233" mass="24107">MSGRNGSVRRKVGRAHPARRMERVFGYGALAGLGLLLLSIPIGIVTNLVTGELESPVFLVPLGLGTVLACVGWVMWGSWSATLDRYTEPLSTTAKLTLAGTTAIILSVLLLFGAGIPVVMYGDTEPPPGWVIPTVVGIGGAGVLLFTATLVGSAVYGGIALGGPRWWWVGVLLSVGIAATSVGWAVGQAPTTVLGVVCLVGSVVGYRRALKSGLRQGRPDAVEADGHRRGRGR</sequence>
<dbReference type="RefSeq" id="WP_229826341.1">
    <property type="nucleotide sequence ID" value="NZ_BMXJ01000007.1"/>
</dbReference>
<keyword evidence="3" id="KW-1185">Reference proteome</keyword>
<feature type="transmembrane region" description="Helical" evidence="1">
    <location>
        <begin position="192"/>
        <end position="210"/>
    </location>
</feature>
<dbReference type="EMBL" id="JADBDY010000001">
    <property type="protein sequence ID" value="MBE1459963.1"/>
    <property type="molecule type" value="Genomic_DNA"/>
</dbReference>
<organism evidence="2 3">
    <name type="scientific">Nocardiopsis terrae</name>
    <dbReference type="NCBI Taxonomy" id="372655"/>
    <lineage>
        <taxon>Bacteria</taxon>
        <taxon>Bacillati</taxon>
        <taxon>Actinomycetota</taxon>
        <taxon>Actinomycetes</taxon>
        <taxon>Streptosporangiales</taxon>
        <taxon>Nocardiopsidaceae</taxon>
        <taxon>Nocardiopsis</taxon>
    </lineage>
</organism>
<reference evidence="2 3" key="1">
    <citation type="submission" date="2020-10" db="EMBL/GenBank/DDBJ databases">
        <title>Sequencing the genomes of 1000 actinobacteria strains.</title>
        <authorList>
            <person name="Klenk H.-P."/>
        </authorList>
    </citation>
    <scope>NUCLEOTIDE SEQUENCE [LARGE SCALE GENOMIC DNA]</scope>
    <source>
        <strain evidence="2 3">DSM 45157</strain>
    </source>
</reference>
<feature type="transmembrane region" description="Helical" evidence="1">
    <location>
        <begin position="57"/>
        <end position="76"/>
    </location>
</feature>
<dbReference type="Proteomes" id="UP000598217">
    <property type="component" value="Unassembled WGS sequence"/>
</dbReference>
<gene>
    <name evidence="2" type="ORF">H4W79_004177</name>
</gene>
<comment type="caution">
    <text evidence="2">The sequence shown here is derived from an EMBL/GenBank/DDBJ whole genome shotgun (WGS) entry which is preliminary data.</text>
</comment>
<keyword evidence="1" id="KW-0812">Transmembrane</keyword>
<evidence type="ECO:0000256" key="1">
    <source>
        <dbReference type="SAM" id="Phobius"/>
    </source>
</evidence>
<evidence type="ECO:0000313" key="2">
    <source>
        <dbReference type="EMBL" id="MBE1459963.1"/>
    </source>
</evidence>
<name>A0ABR9HLS7_9ACTN</name>
<keyword evidence="1" id="KW-1133">Transmembrane helix</keyword>
<feature type="transmembrane region" description="Helical" evidence="1">
    <location>
        <begin position="96"/>
        <end position="118"/>
    </location>
</feature>
<feature type="transmembrane region" description="Helical" evidence="1">
    <location>
        <begin position="130"/>
        <end position="159"/>
    </location>
</feature>
<keyword evidence="1" id="KW-0472">Membrane</keyword>
<feature type="transmembrane region" description="Helical" evidence="1">
    <location>
        <begin position="24"/>
        <end position="45"/>
    </location>
</feature>
<feature type="transmembrane region" description="Helical" evidence="1">
    <location>
        <begin position="166"/>
        <end position="186"/>
    </location>
</feature>
<evidence type="ECO:0000313" key="3">
    <source>
        <dbReference type="Proteomes" id="UP000598217"/>
    </source>
</evidence>
<proteinExistence type="predicted"/>
<accession>A0ABR9HLS7</accession>